<dbReference type="EMBL" id="CP051775">
    <property type="protein sequence ID" value="QJE72310.1"/>
    <property type="molecule type" value="Genomic_DNA"/>
</dbReference>
<reference evidence="1" key="1">
    <citation type="submission" date="2020-04" db="EMBL/GenBank/DDBJ databases">
        <title>A desert anoxygenic phototrophic bacterium fixes CO2 using RubisCO under aerobic conditions.</title>
        <authorList>
            <person name="Tang K."/>
        </authorList>
    </citation>
    <scope>NUCLEOTIDE SEQUENCE [LARGE SCALE GENOMIC DNA]</scope>
    <source>
        <strain evidence="1">MIMtkB3</strain>
    </source>
</reference>
<dbReference type="AlphaFoldDB" id="A0A858R4G4"/>
<protein>
    <submittedName>
        <fullName evidence="1">Uncharacterized protein</fullName>
    </submittedName>
</protein>
<name>A0A858R4G4_9PROT</name>
<evidence type="ECO:0000313" key="2">
    <source>
        <dbReference type="Proteomes" id="UP000501891"/>
    </source>
</evidence>
<evidence type="ECO:0000313" key="1">
    <source>
        <dbReference type="EMBL" id="QJE72310.1"/>
    </source>
</evidence>
<gene>
    <name evidence="1" type="ORF">HHL28_03625</name>
</gene>
<keyword evidence="2" id="KW-1185">Reference proteome</keyword>
<organism evidence="1 2">
    <name type="scientific">Aerophototrophica crusticola</name>
    <dbReference type="NCBI Taxonomy" id="1709002"/>
    <lineage>
        <taxon>Bacteria</taxon>
        <taxon>Pseudomonadati</taxon>
        <taxon>Pseudomonadota</taxon>
        <taxon>Alphaproteobacteria</taxon>
        <taxon>Rhodospirillales</taxon>
        <taxon>Rhodospirillaceae</taxon>
        <taxon>Aerophototrophica</taxon>
    </lineage>
</organism>
<proteinExistence type="predicted"/>
<dbReference type="Proteomes" id="UP000501891">
    <property type="component" value="Chromosome"/>
</dbReference>
<sequence>MIVDTRHIMFSPEAVREAVKTYRSLFPQKQPPGLVGPILIRSANPLVLGIKIQAVGARVFREIEMEESELAAMLILYCRHARIPLPRTAAKSIEAQGEHVVLVVSKAMPVEPAPN</sequence>
<dbReference type="KEGG" id="acru:HHL28_03625"/>
<accession>A0A858R4G4</accession>